<accession>A0A8J3ZU12</accession>
<dbReference type="InterPro" id="IPR011639">
    <property type="entry name" value="MethylTrfase_TaqI-like_dom"/>
</dbReference>
<sequence length="1178" mass="130555">MDTAPLKYFATWARASLIREVSARVAVVLAPASPERVERPVAVEALEKAVHAAGGGDQGRSVVADRVAYTWFNRIIALRFMDANGYTGTGVVSPRAGVAAGQPEILAEAKRGYIDAAVVGTRTRETVTALLNGTRRSEDPQGEAYALLLAEHCRHWNRAMPFMFEREGDFTELLIPADLLADDSILNRAVRVLTADVCRDAEVIGWLYQFYISERKDEVFAGFKRNRKAGADEIPAATQLFTPHWIVRYLVENSLGRLWMLNRPASRLVDRMELYIAPVHDEADFLKISTPEELRVIDPACGSGHMLTYAFDLLYAIYEEEGYAPAEIPGLILTHNLFGVEIDPRAGALAGFALTMKARARQRTFFGKRIEPNVCVLEPVRFAPSAIDLLLTRDGDRAAETAFWNRFEHADLLGSLIRPDAALAADLGRHLAQLDGDPDRDGGPDLVTADVVERARRVVHQATVLSGEYAVVIANPPYMGAGNMGTLMTGFARDHYPAGRTDLFAMFIEVCIRLAGGSGRVAMVTMQSWMFLASFEKLRTLVLRHSPPAAMAHLGERAFDSIGGAVVSTTAFVLQVGRSPGEEGTYLRLVDGRTEAEKSRAMLAAAAAATTGDAPNLYRRPGDSFSLIPGTPIVYWLSEDMRRAFALGRPLGELAELREGLSSSDADRFTRLWWEVARRSCDLSAPTPAAARAGGARWFPFNKGGEYRKWYGNHEYLINWQNGGQEILAERPRSTVRSPQFYFRSSISWSKISSGAPAFRGYPEGFVIGSAAKAVFVDSERQAALIMSICNSSLMQALLQAKSPTMSFVAEDVGSLPIVDATAPEDVLASVAELRATSKLDWDQSETSWNFASPSFLSGGGRVADAVDGYCRRWDGLSLRQQSLEEANNRAVAELYGLAHEVRCEVPLDRVSLTRNTAFRYAGRPEAERAALFRQDVVKDLVSYAVGCVFGRYSLDEPGLILADQGATLRDYLARVPAPTFAPDEDNVIPVVDGDWFEDDIVARFRQFLRVTFGDRHVEENLRFVAESLGVRNIRDYFVKSFYKDHVQRYRKRPIYWLFSSSRGSFNALVYLHRYTPSTVSTVLNEYLREFRAKLESSLRQQERLAAGDGTPRQQAAAQKEADRLRKVLLELEEYEHDVLYPLASRQLPIDLDDGVKVNYARFGAALKRIPGLEAGDG</sequence>
<dbReference type="Proteomes" id="UP000635606">
    <property type="component" value="Unassembled WGS sequence"/>
</dbReference>
<feature type="domain" description="Type II methyltransferase M.TaqI-like" evidence="6">
    <location>
        <begin position="335"/>
        <end position="549"/>
    </location>
</feature>
<keyword evidence="4" id="KW-0949">S-adenosyl-L-methionine</keyword>
<protein>
    <recommendedName>
        <fullName evidence="1">site-specific DNA-methyltransferase (adenine-specific)</fullName>
        <ecNumber evidence="1">2.1.1.72</ecNumber>
    </recommendedName>
</protein>
<dbReference type="EMBL" id="BOPH01000036">
    <property type="protein sequence ID" value="GIJ68048.1"/>
    <property type="molecule type" value="Genomic_DNA"/>
</dbReference>
<keyword evidence="8" id="KW-1185">Reference proteome</keyword>
<comment type="catalytic activity">
    <reaction evidence="5">
        <text>a 2'-deoxyadenosine in DNA + S-adenosyl-L-methionine = an N(6)-methyl-2'-deoxyadenosine in DNA + S-adenosyl-L-homocysteine + H(+)</text>
        <dbReference type="Rhea" id="RHEA:15197"/>
        <dbReference type="Rhea" id="RHEA-COMP:12418"/>
        <dbReference type="Rhea" id="RHEA-COMP:12419"/>
        <dbReference type="ChEBI" id="CHEBI:15378"/>
        <dbReference type="ChEBI" id="CHEBI:57856"/>
        <dbReference type="ChEBI" id="CHEBI:59789"/>
        <dbReference type="ChEBI" id="CHEBI:90615"/>
        <dbReference type="ChEBI" id="CHEBI:90616"/>
        <dbReference type="EC" id="2.1.1.72"/>
    </reaction>
</comment>
<dbReference type="AlphaFoldDB" id="A0A8J3ZU12"/>
<gene>
    <name evidence="7" type="ORF">Voc01_029650</name>
</gene>
<name>A0A8J3ZU12_9ACTN</name>
<keyword evidence="3" id="KW-0808">Transferase</keyword>
<reference evidence="7" key="1">
    <citation type="submission" date="2021-01" db="EMBL/GenBank/DDBJ databases">
        <title>Whole genome shotgun sequence of Virgisporangium ochraceum NBRC 16418.</title>
        <authorList>
            <person name="Komaki H."/>
            <person name="Tamura T."/>
        </authorList>
    </citation>
    <scope>NUCLEOTIDE SEQUENCE</scope>
    <source>
        <strain evidence="7">NBRC 16418</strain>
    </source>
</reference>
<dbReference type="Pfam" id="PF07669">
    <property type="entry name" value="Eco57I"/>
    <property type="match status" value="1"/>
</dbReference>
<dbReference type="EC" id="2.1.1.72" evidence="1"/>
<dbReference type="InterPro" id="IPR050953">
    <property type="entry name" value="N4_N6_ade-DNA_methylase"/>
</dbReference>
<evidence type="ECO:0000256" key="3">
    <source>
        <dbReference type="ARBA" id="ARBA00022679"/>
    </source>
</evidence>
<evidence type="ECO:0000313" key="7">
    <source>
        <dbReference type="EMBL" id="GIJ68048.1"/>
    </source>
</evidence>
<dbReference type="InterPro" id="IPR029063">
    <property type="entry name" value="SAM-dependent_MTases_sf"/>
</dbReference>
<comment type="caution">
    <text evidence="7">The sequence shown here is derived from an EMBL/GenBank/DDBJ whole genome shotgun (WGS) entry which is preliminary data.</text>
</comment>
<dbReference type="GO" id="GO:0006304">
    <property type="term" value="P:DNA modification"/>
    <property type="evidence" value="ECO:0007669"/>
    <property type="project" value="InterPro"/>
</dbReference>
<evidence type="ECO:0000259" key="6">
    <source>
        <dbReference type="Pfam" id="PF07669"/>
    </source>
</evidence>
<dbReference type="NCBIfam" id="NF033452">
    <property type="entry name" value="BREX_1_MTaseX"/>
    <property type="match status" value="1"/>
</dbReference>
<dbReference type="PANTHER" id="PTHR33841:SF1">
    <property type="entry name" value="DNA METHYLTRANSFERASE A"/>
    <property type="match status" value="1"/>
</dbReference>
<keyword evidence="2" id="KW-0489">Methyltransferase</keyword>
<proteinExistence type="predicted"/>
<dbReference type="PANTHER" id="PTHR33841">
    <property type="entry name" value="DNA METHYLTRANSFERASE YEEA-RELATED"/>
    <property type="match status" value="1"/>
</dbReference>
<dbReference type="GO" id="GO:0009007">
    <property type="term" value="F:site-specific DNA-methyltransferase (adenine-specific) activity"/>
    <property type="evidence" value="ECO:0007669"/>
    <property type="project" value="UniProtKB-EC"/>
</dbReference>
<dbReference type="Gene3D" id="3.40.50.150">
    <property type="entry name" value="Vaccinia Virus protein VP39"/>
    <property type="match status" value="1"/>
</dbReference>
<dbReference type="PRINTS" id="PR00507">
    <property type="entry name" value="N12N6MTFRASE"/>
</dbReference>
<evidence type="ECO:0000256" key="5">
    <source>
        <dbReference type="ARBA" id="ARBA00047942"/>
    </source>
</evidence>
<dbReference type="InterPro" id="IPR047939">
    <property type="entry name" value="BREX_1_PglX"/>
</dbReference>
<dbReference type="GO" id="GO:0032259">
    <property type="term" value="P:methylation"/>
    <property type="evidence" value="ECO:0007669"/>
    <property type="project" value="UniProtKB-KW"/>
</dbReference>
<evidence type="ECO:0000256" key="1">
    <source>
        <dbReference type="ARBA" id="ARBA00011900"/>
    </source>
</evidence>
<dbReference type="RefSeq" id="WP_203928002.1">
    <property type="nucleotide sequence ID" value="NZ_BOPH01000036.1"/>
</dbReference>
<evidence type="ECO:0000256" key="2">
    <source>
        <dbReference type="ARBA" id="ARBA00022603"/>
    </source>
</evidence>
<evidence type="ECO:0000256" key="4">
    <source>
        <dbReference type="ARBA" id="ARBA00022691"/>
    </source>
</evidence>
<evidence type="ECO:0000313" key="8">
    <source>
        <dbReference type="Proteomes" id="UP000635606"/>
    </source>
</evidence>
<organism evidence="7 8">
    <name type="scientific">Virgisporangium ochraceum</name>
    <dbReference type="NCBI Taxonomy" id="65505"/>
    <lineage>
        <taxon>Bacteria</taxon>
        <taxon>Bacillati</taxon>
        <taxon>Actinomycetota</taxon>
        <taxon>Actinomycetes</taxon>
        <taxon>Micromonosporales</taxon>
        <taxon>Micromonosporaceae</taxon>
        <taxon>Virgisporangium</taxon>
    </lineage>
</organism>
<dbReference type="SUPFAM" id="SSF53335">
    <property type="entry name" value="S-adenosyl-L-methionine-dependent methyltransferases"/>
    <property type="match status" value="1"/>
</dbReference>